<dbReference type="PANTHER" id="PTHR24049">
    <property type="entry name" value="CRUMBS FAMILY MEMBER"/>
    <property type="match status" value="1"/>
</dbReference>
<dbReference type="InterPro" id="IPR000742">
    <property type="entry name" value="EGF"/>
</dbReference>
<evidence type="ECO:0000256" key="2">
    <source>
        <dbReference type="ARBA" id="ARBA00022473"/>
    </source>
</evidence>
<evidence type="ECO:0000256" key="6">
    <source>
        <dbReference type="ARBA" id="ARBA00022737"/>
    </source>
</evidence>
<evidence type="ECO:0000256" key="5">
    <source>
        <dbReference type="ARBA" id="ARBA00022729"/>
    </source>
</evidence>
<evidence type="ECO:0000313" key="16">
    <source>
        <dbReference type="Proteomes" id="UP000499080"/>
    </source>
</evidence>
<feature type="disulfide bond" evidence="13">
    <location>
        <begin position="219"/>
        <end position="228"/>
    </location>
</feature>
<sequence>MPICDGPYFILGQKSPSSSIIASLGKTSEPIAWYHTSALAPFKDISKCLAEKERSMTKSCCSTADHKWKNFMCVGNCFKIRSSYPENQKATNYRLLNKKEIGQRILLFNIKKIIVIFLFFYTDPCTPNRCRNDGNCTVNGTSFECACREPFFGKICEEDPCTSNPCLNAGVCSVNGNSFKCACWTPFFGDKCKEDPCTSNPCRNDGSCAIVGNSFKCACREPFFGERCEEDANKLKLAKQEFKFMLENDIIRPSKSPWTCPLHLISEKDGSLRRCGDYRRLKAQTIPDHYPIPRIEDLHHMLKQKKIFSKIDLF</sequence>
<keyword evidence="6" id="KW-0677">Repeat</keyword>
<protein>
    <submittedName>
        <fullName evidence="15">Cadherin-related tumor suppressor</fullName>
    </submittedName>
</protein>
<dbReference type="GO" id="GO:0032991">
    <property type="term" value="C:protein-containing complex"/>
    <property type="evidence" value="ECO:0007669"/>
    <property type="project" value="TreeGrafter"/>
</dbReference>
<evidence type="ECO:0000256" key="12">
    <source>
        <dbReference type="ARBA" id="ARBA00023157"/>
    </source>
</evidence>
<dbReference type="CDD" id="cd00054">
    <property type="entry name" value="EGF_CA"/>
    <property type="match status" value="1"/>
</dbReference>
<comment type="caution">
    <text evidence="13">Lacks conserved residue(s) required for the propagation of feature annotation.</text>
</comment>
<evidence type="ECO:0000256" key="13">
    <source>
        <dbReference type="PROSITE-ProRule" id="PRU00076"/>
    </source>
</evidence>
<dbReference type="InterPro" id="IPR043502">
    <property type="entry name" value="DNA/RNA_pol_sf"/>
</dbReference>
<keyword evidence="4" id="KW-0812">Transmembrane</keyword>
<feature type="disulfide bond" evidence="13">
    <location>
        <begin position="147"/>
        <end position="156"/>
    </location>
</feature>
<proteinExistence type="predicted"/>
<feature type="domain" description="EGF-like" evidence="14">
    <location>
        <begin position="121"/>
        <end position="157"/>
    </location>
</feature>
<keyword evidence="2" id="KW-0217">Developmental protein</keyword>
<accession>A0A4Y2ULY6</accession>
<keyword evidence="5" id="KW-0732">Signal</keyword>
<dbReference type="SUPFAM" id="SSF56672">
    <property type="entry name" value="DNA/RNA polymerases"/>
    <property type="match status" value="1"/>
</dbReference>
<evidence type="ECO:0000256" key="11">
    <source>
        <dbReference type="ARBA" id="ARBA00023136"/>
    </source>
</evidence>
<dbReference type="Gene3D" id="3.30.70.270">
    <property type="match status" value="1"/>
</dbReference>
<evidence type="ECO:0000256" key="3">
    <source>
        <dbReference type="ARBA" id="ARBA00022536"/>
    </source>
</evidence>
<organism evidence="15 16">
    <name type="scientific">Araneus ventricosus</name>
    <name type="common">Orbweaver spider</name>
    <name type="synonym">Epeira ventricosa</name>
    <dbReference type="NCBI Taxonomy" id="182803"/>
    <lineage>
        <taxon>Eukaryota</taxon>
        <taxon>Metazoa</taxon>
        <taxon>Ecdysozoa</taxon>
        <taxon>Arthropoda</taxon>
        <taxon>Chelicerata</taxon>
        <taxon>Arachnida</taxon>
        <taxon>Araneae</taxon>
        <taxon>Araneomorphae</taxon>
        <taxon>Entelegynae</taxon>
        <taxon>Araneoidea</taxon>
        <taxon>Araneidae</taxon>
        <taxon>Araneus</taxon>
    </lineage>
</organism>
<dbReference type="SMART" id="SM00181">
    <property type="entry name" value="EGF"/>
    <property type="match status" value="3"/>
</dbReference>
<keyword evidence="9" id="KW-0914">Notch signaling pathway</keyword>
<dbReference type="AlphaFoldDB" id="A0A4Y2ULY6"/>
<dbReference type="EMBL" id="BGPR01038103">
    <property type="protein sequence ID" value="GBO13878.1"/>
    <property type="molecule type" value="Genomic_DNA"/>
</dbReference>
<evidence type="ECO:0000256" key="4">
    <source>
        <dbReference type="ARBA" id="ARBA00022692"/>
    </source>
</evidence>
<keyword evidence="16" id="KW-1185">Reference proteome</keyword>
<evidence type="ECO:0000256" key="8">
    <source>
        <dbReference type="ARBA" id="ARBA00022843"/>
    </source>
</evidence>
<keyword evidence="10" id="KW-1133">Transmembrane helix</keyword>
<dbReference type="PROSITE" id="PS00022">
    <property type="entry name" value="EGF_1"/>
    <property type="match status" value="1"/>
</dbReference>
<dbReference type="PROSITE" id="PS01186">
    <property type="entry name" value="EGF_2"/>
    <property type="match status" value="1"/>
</dbReference>
<dbReference type="GO" id="GO:0005886">
    <property type="term" value="C:plasma membrane"/>
    <property type="evidence" value="ECO:0007669"/>
    <property type="project" value="TreeGrafter"/>
</dbReference>
<comment type="subcellular location">
    <subcellularLocation>
        <location evidence="1">Membrane</location>
        <topology evidence="1">Single-pass type I membrane protein</topology>
    </subcellularLocation>
</comment>
<reference evidence="15 16" key="1">
    <citation type="journal article" date="2019" name="Sci. Rep.">
        <title>Orb-weaving spider Araneus ventricosus genome elucidates the spidroin gene catalogue.</title>
        <authorList>
            <person name="Kono N."/>
            <person name="Nakamura H."/>
            <person name="Ohtoshi R."/>
            <person name="Moran D.A.P."/>
            <person name="Shinohara A."/>
            <person name="Yoshida Y."/>
            <person name="Fujiwara M."/>
            <person name="Mori M."/>
            <person name="Tomita M."/>
            <person name="Arakawa K."/>
        </authorList>
    </citation>
    <scope>NUCLEOTIDE SEQUENCE [LARGE SCALE GENOMIC DNA]</scope>
</reference>
<dbReference type="FunFam" id="2.10.25.10:FF:000368">
    <property type="entry name" value="Delta-like 3 (Drosophila), isoform CRA_b"/>
    <property type="match status" value="1"/>
</dbReference>
<dbReference type="PANTHER" id="PTHR24049:SF22">
    <property type="entry name" value="DROSOPHILA CRUMBS HOMOLOG"/>
    <property type="match status" value="1"/>
</dbReference>
<dbReference type="Proteomes" id="UP000499080">
    <property type="component" value="Unassembled WGS sequence"/>
</dbReference>
<dbReference type="GO" id="GO:0045197">
    <property type="term" value="P:establishment or maintenance of epithelial cell apical/basal polarity"/>
    <property type="evidence" value="ECO:0007669"/>
    <property type="project" value="TreeGrafter"/>
</dbReference>
<dbReference type="PROSITE" id="PS50026">
    <property type="entry name" value="EGF_3"/>
    <property type="match status" value="3"/>
</dbReference>
<keyword evidence="11" id="KW-0472">Membrane</keyword>
<name>A0A4Y2ULY6_ARAVE</name>
<dbReference type="GO" id="GO:0007219">
    <property type="term" value="P:Notch signaling pathway"/>
    <property type="evidence" value="ECO:0007669"/>
    <property type="project" value="UniProtKB-KW"/>
</dbReference>
<dbReference type="Pfam" id="PF00008">
    <property type="entry name" value="EGF"/>
    <property type="match status" value="2"/>
</dbReference>
<evidence type="ECO:0000256" key="7">
    <source>
        <dbReference type="ARBA" id="ARBA00022782"/>
    </source>
</evidence>
<keyword evidence="3 13" id="KW-0245">EGF-like domain</keyword>
<evidence type="ECO:0000256" key="1">
    <source>
        <dbReference type="ARBA" id="ARBA00004479"/>
    </source>
</evidence>
<evidence type="ECO:0000256" key="10">
    <source>
        <dbReference type="ARBA" id="ARBA00022989"/>
    </source>
</evidence>
<feature type="domain" description="EGF-like" evidence="14">
    <location>
        <begin position="158"/>
        <end position="190"/>
    </location>
</feature>
<dbReference type="GO" id="GO:0030154">
    <property type="term" value="P:cell differentiation"/>
    <property type="evidence" value="ECO:0007669"/>
    <property type="project" value="UniProtKB-KW"/>
</dbReference>
<keyword evidence="7" id="KW-0221">Differentiation</keyword>
<evidence type="ECO:0000313" key="15">
    <source>
        <dbReference type="EMBL" id="GBO13878.1"/>
    </source>
</evidence>
<dbReference type="GO" id="GO:0007157">
    <property type="term" value="P:heterophilic cell-cell adhesion via plasma membrane cell adhesion molecules"/>
    <property type="evidence" value="ECO:0007669"/>
    <property type="project" value="TreeGrafter"/>
</dbReference>
<dbReference type="GO" id="GO:0071897">
    <property type="term" value="P:DNA biosynthetic process"/>
    <property type="evidence" value="ECO:0007669"/>
    <property type="project" value="UniProtKB-ARBA"/>
</dbReference>
<feature type="domain" description="EGF-like" evidence="14">
    <location>
        <begin position="193"/>
        <end position="229"/>
    </location>
</feature>
<dbReference type="InterPro" id="IPR043128">
    <property type="entry name" value="Rev_trsase/Diguanyl_cyclase"/>
</dbReference>
<dbReference type="Gene3D" id="2.10.25.10">
    <property type="entry name" value="Laminin"/>
    <property type="match status" value="3"/>
</dbReference>
<evidence type="ECO:0000256" key="9">
    <source>
        <dbReference type="ARBA" id="ARBA00022976"/>
    </source>
</evidence>
<keyword evidence="12 13" id="KW-1015">Disulfide bond</keyword>
<dbReference type="SUPFAM" id="SSF57196">
    <property type="entry name" value="EGF/Laminin"/>
    <property type="match status" value="3"/>
</dbReference>
<dbReference type="OrthoDB" id="9975987at2759"/>
<comment type="caution">
    <text evidence="15">The sequence shown here is derived from an EMBL/GenBank/DDBJ whole genome shotgun (WGS) entry which is preliminary data.</text>
</comment>
<evidence type="ECO:0000259" key="14">
    <source>
        <dbReference type="PROSITE" id="PS50026"/>
    </source>
</evidence>
<gene>
    <name evidence="15" type="primary">ft_3</name>
    <name evidence="15" type="ORF">AVEN_114579_1</name>
</gene>
<keyword evidence="8" id="KW-0832">Ubl conjugation</keyword>
<dbReference type="InterPro" id="IPR051022">
    <property type="entry name" value="Notch_Cell-Fate_Det"/>
</dbReference>
<dbReference type="Gene3D" id="3.10.10.10">
    <property type="entry name" value="HIV Type 1 Reverse Transcriptase, subunit A, domain 1"/>
    <property type="match status" value="1"/>
</dbReference>